<organism evidence="4 5">
    <name type="scientific">Limnovirga soli</name>
    <dbReference type="NCBI Taxonomy" id="2656915"/>
    <lineage>
        <taxon>Bacteria</taxon>
        <taxon>Pseudomonadati</taxon>
        <taxon>Bacteroidota</taxon>
        <taxon>Chitinophagia</taxon>
        <taxon>Chitinophagales</taxon>
        <taxon>Chitinophagaceae</taxon>
        <taxon>Limnovirga</taxon>
    </lineage>
</organism>
<dbReference type="InterPro" id="IPR018077">
    <property type="entry name" value="Glyco_hydro_fam25_subgr"/>
</dbReference>
<evidence type="ECO:0000256" key="3">
    <source>
        <dbReference type="ARBA" id="ARBA00023295"/>
    </source>
</evidence>
<protein>
    <submittedName>
        <fullName evidence="4">Glycoside hydrolase family 25 protein</fullName>
    </submittedName>
</protein>
<name>A0A8J8FIB4_9BACT</name>
<dbReference type="Proteomes" id="UP000598971">
    <property type="component" value="Unassembled WGS sequence"/>
</dbReference>
<dbReference type="GO" id="GO:0009253">
    <property type="term" value="P:peptidoglycan catabolic process"/>
    <property type="evidence" value="ECO:0007669"/>
    <property type="project" value="InterPro"/>
</dbReference>
<dbReference type="EMBL" id="WHPF01000018">
    <property type="protein sequence ID" value="NNV57728.1"/>
    <property type="molecule type" value="Genomic_DNA"/>
</dbReference>
<evidence type="ECO:0000256" key="1">
    <source>
        <dbReference type="ARBA" id="ARBA00010646"/>
    </source>
</evidence>
<accession>A0A8J8FIB4</accession>
<dbReference type="PANTHER" id="PTHR34135">
    <property type="entry name" value="LYSOZYME"/>
    <property type="match status" value="1"/>
</dbReference>
<reference evidence="4" key="1">
    <citation type="submission" date="2019-10" db="EMBL/GenBank/DDBJ databases">
        <title>Draft genome sequence of Panacibacter sp. KCS-6.</title>
        <authorList>
            <person name="Yim K.J."/>
        </authorList>
    </citation>
    <scope>NUCLEOTIDE SEQUENCE</scope>
    <source>
        <strain evidence="4">KCS-6</strain>
    </source>
</reference>
<comment type="similarity">
    <text evidence="1">Belongs to the glycosyl hydrolase 25 family.</text>
</comment>
<keyword evidence="2 4" id="KW-0378">Hydrolase</keyword>
<dbReference type="Pfam" id="PF01183">
    <property type="entry name" value="Glyco_hydro_25"/>
    <property type="match status" value="1"/>
</dbReference>
<keyword evidence="3" id="KW-0326">Glycosidase</keyword>
<dbReference type="Gene3D" id="3.20.20.80">
    <property type="entry name" value="Glycosidases"/>
    <property type="match status" value="1"/>
</dbReference>
<dbReference type="SUPFAM" id="SSF51445">
    <property type="entry name" value="(Trans)glycosidases"/>
    <property type="match status" value="1"/>
</dbReference>
<dbReference type="InterPro" id="IPR002053">
    <property type="entry name" value="Glyco_hydro_25"/>
</dbReference>
<comment type="caution">
    <text evidence="4">The sequence shown here is derived from an EMBL/GenBank/DDBJ whole genome shotgun (WGS) entry which is preliminary data.</text>
</comment>
<dbReference type="PANTHER" id="PTHR34135:SF2">
    <property type="entry name" value="LYSOZYME"/>
    <property type="match status" value="1"/>
</dbReference>
<sequence length="258" mass="30358">MVRKKKRKFKWWVMPMLLLLLLAACLLVMYWWQVQQQNKARFTQYDGYNIPLPVGYPIHGIDVSYYQQYIYWPSVKQMKDEDISLAFVFIKATEGTSNTDKQFNRNWQQAKDQHITRGAYHFFIATKDGKQQAKQFIQHVKLSHGDLPPVIDVEQLYGVSATLMRQRLKTCLAEVEKAYHVKPIIYSGADFYNNYLGKAFNQYPLWVAHYFEYNQPRVNRVWQFWQHSSNGKVSGIPAPVDFNVFNGDSIAFKKLLVP</sequence>
<proteinExistence type="inferred from homology"/>
<dbReference type="PROSITE" id="PS51257">
    <property type="entry name" value="PROKAR_LIPOPROTEIN"/>
    <property type="match status" value="1"/>
</dbReference>
<dbReference type="GO" id="GO:0016052">
    <property type="term" value="P:carbohydrate catabolic process"/>
    <property type="evidence" value="ECO:0007669"/>
    <property type="project" value="TreeGrafter"/>
</dbReference>
<dbReference type="AlphaFoldDB" id="A0A8J8FIB4"/>
<keyword evidence="5" id="KW-1185">Reference proteome</keyword>
<dbReference type="GO" id="GO:0016998">
    <property type="term" value="P:cell wall macromolecule catabolic process"/>
    <property type="evidence" value="ECO:0007669"/>
    <property type="project" value="InterPro"/>
</dbReference>
<evidence type="ECO:0000313" key="4">
    <source>
        <dbReference type="EMBL" id="NNV57728.1"/>
    </source>
</evidence>
<evidence type="ECO:0000313" key="5">
    <source>
        <dbReference type="Proteomes" id="UP000598971"/>
    </source>
</evidence>
<gene>
    <name evidence="4" type="ORF">GD597_19825</name>
</gene>
<dbReference type="InterPro" id="IPR017853">
    <property type="entry name" value="GH"/>
</dbReference>
<dbReference type="PROSITE" id="PS51904">
    <property type="entry name" value="GLYCOSYL_HYDROL_F25_2"/>
    <property type="match status" value="1"/>
</dbReference>
<evidence type="ECO:0000256" key="2">
    <source>
        <dbReference type="ARBA" id="ARBA00022801"/>
    </source>
</evidence>
<dbReference type="GO" id="GO:0003796">
    <property type="term" value="F:lysozyme activity"/>
    <property type="evidence" value="ECO:0007669"/>
    <property type="project" value="InterPro"/>
</dbReference>
<dbReference type="SMART" id="SM00641">
    <property type="entry name" value="Glyco_25"/>
    <property type="match status" value="1"/>
</dbReference>
<dbReference type="RefSeq" id="WP_171609676.1">
    <property type="nucleotide sequence ID" value="NZ_WHPF01000018.1"/>
</dbReference>